<sequence length="440" mass="50299">MALSTSADFKNELGLELRQLLPIVARFDEFIRPFCAALDAFHADWSGWGGKATYYFTGKQAWVDARLKALDTAEHLLYRLCDLSLEGLANSKPSRLVLMRMLVEIQEAHIEMVDYVHTKNLKLYTPDRATLGTAALQQLDADWDALRNGTGAVKLPTGAQYARGNREVRAIHARLLSRPHGRELMRWILRETREDPQWPVTLVLTQAFTPSANFRQKVVVNKQRLVATSEELQRLKGEYEGMSQELTRQEEAARQGSESWGELRKRLALASRPYAELCEQRDVVDKRIGKLEVEIGWYDEDGHGEDYLLSEPAPGLAGKGSGRGSRLSLRSGLRDSTQRNYSREQHPIPAPAFIVYGHELIHVLQNRYPTRMVLEPLAYSREHSKHGYSNTTEHETIRALRKHRTAEHLPFYENQLREEHQLTKRKHHTGTSAFELGETD</sequence>
<name>A0A7Y4JSM9_9BACT</name>
<feature type="region of interest" description="Disordered" evidence="2">
    <location>
        <begin position="309"/>
        <end position="342"/>
    </location>
</feature>
<keyword evidence="1" id="KW-0175">Coiled coil</keyword>
<accession>A0A7Y4JSM9</accession>
<proteinExistence type="predicted"/>
<dbReference type="AlphaFoldDB" id="A0A7Y4JSM9"/>
<evidence type="ECO:0000256" key="1">
    <source>
        <dbReference type="SAM" id="Coils"/>
    </source>
</evidence>
<reference evidence="3 4" key="1">
    <citation type="submission" date="2020-05" db="EMBL/GenBank/DDBJ databases">
        <authorList>
            <person name="Whitworth D."/>
        </authorList>
    </citation>
    <scope>NUCLEOTIDE SEQUENCE [LARGE SCALE GENOMIC DNA]</scope>
    <source>
        <strain evidence="3 4">CA046A</strain>
    </source>
</reference>
<dbReference type="EMBL" id="JABFJW010000104">
    <property type="protein sequence ID" value="NOK10423.1"/>
    <property type="molecule type" value="Genomic_DNA"/>
</dbReference>
<gene>
    <name evidence="3" type="ORF">HNS30_15415</name>
</gene>
<protein>
    <submittedName>
        <fullName evidence="3">Uncharacterized protein</fullName>
    </submittedName>
</protein>
<evidence type="ECO:0000313" key="3">
    <source>
        <dbReference type="EMBL" id="NOK10423.1"/>
    </source>
</evidence>
<comment type="caution">
    <text evidence="3">The sequence shown here is derived from an EMBL/GenBank/DDBJ whole genome shotgun (WGS) entry which is preliminary data.</text>
</comment>
<feature type="compositionally biased region" description="Basic and acidic residues" evidence="2">
    <location>
        <begin position="332"/>
        <end position="342"/>
    </location>
</feature>
<evidence type="ECO:0000313" key="4">
    <source>
        <dbReference type="Proteomes" id="UP000528460"/>
    </source>
</evidence>
<dbReference type="Proteomes" id="UP000528460">
    <property type="component" value="Unassembled WGS sequence"/>
</dbReference>
<evidence type="ECO:0000256" key="2">
    <source>
        <dbReference type="SAM" id="MobiDB-lite"/>
    </source>
</evidence>
<feature type="coiled-coil region" evidence="1">
    <location>
        <begin position="225"/>
        <end position="252"/>
    </location>
</feature>
<dbReference type="RefSeq" id="WP_171414921.1">
    <property type="nucleotide sequence ID" value="NZ_JABFJW010000104.1"/>
</dbReference>
<organism evidence="3 4">
    <name type="scientific">Corallococcus exercitus</name>
    <dbReference type="NCBI Taxonomy" id="2316736"/>
    <lineage>
        <taxon>Bacteria</taxon>
        <taxon>Pseudomonadati</taxon>
        <taxon>Myxococcota</taxon>
        <taxon>Myxococcia</taxon>
        <taxon>Myxococcales</taxon>
        <taxon>Cystobacterineae</taxon>
        <taxon>Myxococcaceae</taxon>
        <taxon>Corallococcus</taxon>
    </lineage>
</organism>